<dbReference type="GO" id="GO:0016491">
    <property type="term" value="F:oxidoreductase activity"/>
    <property type="evidence" value="ECO:0007669"/>
    <property type="project" value="InterPro"/>
</dbReference>
<dbReference type="RefSeq" id="WP_162452296.1">
    <property type="nucleotide sequence ID" value="NZ_WLZY01000008.1"/>
</dbReference>
<dbReference type="Pfam" id="PF13602">
    <property type="entry name" value="ADH_zinc_N_2"/>
    <property type="match status" value="1"/>
</dbReference>
<dbReference type="SMART" id="SM00829">
    <property type="entry name" value="PKS_ER"/>
    <property type="match status" value="1"/>
</dbReference>
<dbReference type="SUPFAM" id="SSF50129">
    <property type="entry name" value="GroES-like"/>
    <property type="match status" value="1"/>
</dbReference>
<dbReference type="PANTHER" id="PTHR44013:SF1">
    <property type="entry name" value="ZINC-TYPE ALCOHOL DEHYDROGENASE-LIKE PROTEIN C16A3.02C"/>
    <property type="match status" value="1"/>
</dbReference>
<dbReference type="Gene3D" id="3.40.50.720">
    <property type="entry name" value="NAD(P)-binding Rossmann-like Domain"/>
    <property type="match status" value="1"/>
</dbReference>
<dbReference type="CDD" id="cd08267">
    <property type="entry name" value="MDR1"/>
    <property type="match status" value="1"/>
</dbReference>
<evidence type="ECO:0000313" key="2">
    <source>
        <dbReference type="EMBL" id="NDL59586.1"/>
    </source>
</evidence>
<feature type="domain" description="Enoyl reductase (ER)" evidence="1">
    <location>
        <begin position="10"/>
        <end position="313"/>
    </location>
</feature>
<reference evidence="2 3" key="1">
    <citation type="submission" date="2019-11" db="EMBL/GenBank/DDBJ databases">
        <authorList>
            <person name="Li X.-J."/>
            <person name="Feng X.-M."/>
        </authorList>
    </citation>
    <scope>NUCLEOTIDE SEQUENCE [LARGE SCALE GENOMIC DNA]</scope>
    <source>
        <strain evidence="2 3">XMNu-373</strain>
    </source>
</reference>
<name>A0A7K3M8E5_9ACTN</name>
<dbReference type="SUPFAM" id="SSF51735">
    <property type="entry name" value="NAD(P)-binding Rossmann-fold domains"/>
    <property type="match status" value="1"/>
</dbReference>
<dbReference type="InterPro" id="IPR013154">
    <property type="entry name" value="ADH-like_N"/>
</dbReference>
<dbReference type="EMBL" id="WLZY01000008">
    <property type="protein sequence ID" value="NDL59586.1"/>
    <property type="molecule type" value="Genomic_DNA"/>
</dbReference>
<dbReference type="InterPro" id="IPR052733">
    <property type="entry name" value="Chloroplast_QOR"/>
</dbReference>
<sequence length="315" mass="33017">MKVAVIDRYGPPDVLRIVDAPLPKPGAGQVLVRVCAVAATSADARIRGARFPRGFAPFARLMFGVFRPRRRVLGSSFSGVVQAVGPGVTGFQPGDAVCGMTGLKMGAYAEHVAIPAKKLVRKPDEVSHEEAAGLLFGGTTALFFLRDKLKVASGSAVLINGASGAIGTNAVQLARHLGAVVTGVTSGPNTELVAELGVARVIDYETEDLAQCNDRFDAVLDTVGNLSIRSGRRLLSESGLLALVVADLPEMVRARGNVVAGTATERVEDIEFLLSLAAAGELKVVIDHAYDLSEVAEAHARIDSGRKVGNVVMRL</sequence>
<dbReference type="Pfam" id="PF08240">
    <property type="entry name" value="ADH_N"/>
    <property type="match status" value="1"/>
</dbReference>
<dbReference type="InterPro" id="IPR036291">
    <property type="entry name" value="NAD(P)-bd_dom_sf"/>
</dbReference>
<organism evidence="2 3">
    <name type="scientific">Phytoactinopolyspora mesophila</name>
    <dbReference type="NCBI Taxonomy" id="2650750"/>
    <lineage>
        <taxon>Bacteria</taxon>
        <taxon>Bacillati</taxon>
        <taxon>Actinomycetota</taxon>
        <taxon>Actinomycetes</taxon>
        <taxon>Jiangellales</taxon>
        <taxon>Jiangellaceae</taxon>
        <taxon>Phytoactinopolyspora</taxon>
    </lineage>
</organism>
<accession>A0A7K3M8E5</accession>
<dbReference type="InterPro" id="IPR011032">
    <property type="entry name" value="GroES-like_sf"/>
</dbReference>
<protein>
    <submittedName>
        <fullName evidence="2">Zinc-binding dehydrogenase</fullName>
    </submittedName>
</protein>
<dbReference type="AlphaFoldDB" id="A0A7K3M8E5"/>
<dbReference type="InterPro" id="IPR020843">
    <property type="entry name" value="ER"/>
</dbReference>
<evidence type="ECO:0000259" key="1">
    <source>
        <dbReference type="SMART" id="SM00829"/>
    </source>
</evidence>
<comment type="caution">
    <text evidence="2">The sequence shown here is derived from an EMBL/GenBank/DDBJ whole genome shotgun (WGS) entry which is preliminary data.</text>
</comment>
<dbReference type="Proteomes" id="UP000460435">
    <property type="component" value="Unassembled WGS sequence"/>
</dbReference>
<keyword evidence="3" id="KW-1185">Reference proteome</keyword>
<dbReference type="Gene3D" id="3.90.180.10">
    <property type="entry name" value="Medium-chain alcohol dehydrogenases, catalytic domain"/>
    <property type="match status" value="1"/>
</dbReference>
<dbReference type="PANTHER" id="PTHR44013">
    <property type="entry name" value="ZINC-TYPE ALCOHOL DEHYDROGENASE-LIKE PROTEIN C16A3.02C"/>
    <property type="match status" value="1"/>
</dbReference>
<gene>
    <name evidence="2" type="ORF">F7O44_21170</name>
</gene>
<evidence type="ECO:0000313" key="3">
    <source>
        <dbReference type="Proteomes" id="UP000460435"/>
    </source>
</evidence>
<proteinExistence type="predicted"/>